<accession>A0ABU0FCH9</accession>
<evidence type="ECO:0000313" key="2">
    <source>
        <dbReference type="EMBL" id="MDQ0392241.1"/>
    </source>
</evidence>
<dbReference type="RefSeq" id="WP_307425829.1">
    <property type="nucleotide sequence ID" value="NZ_JAUSVK010000001.1"/>
</dbReference>
<keyword evidence="3" id="KW-1185">Reference proteome</keyword>
<reference evidence="2 3" key="1">
    <citation type="submission" date="2023-07" db="EMBL/GenBank/DDBJ databases">
        <title>Genomic Encyclopedia of Type Strains, Phase IV (KMG-IV): sequencing the most valuable type-strain genomes for metagenomic binning, comparative biology and taxonomic classification.</title>
        <authorList>
            <person name="Goeker M."/>
        </authorList>
    </citation>
    <scope>NUCLEOTIDE SEQUENCE [LARGE SCALE GENOMIC DNA]</scope>
    <source>
        <strain evidence="2 3">DSM 5896</strain>
    </source>
</reference>
<protein>
    <submittedName>
        <fullName evidence="2">Uncharacterized protein</fullName>
    </submittedName>
</protein>
<dbReference type="Proteomes" id="UP001237448">
    <property type="component" value="Unassembled WGS sequence"/>
</dbReference>
<dbReference type="EMBL" id="JAUSVK010000001">
    <property type="protein sequence ID" value="MDQ0392241.1"/>
    <property type="molecule type" value="Genomic_DNA"/>
</dbReference>
<gene>
    <name evidence="2" type="ORF">J3R73_002033</name>
</gene>
<evidence type="ECO:0000313" key="3">
    <source>
        <dbReference type="Proteomes" id="UP001237448"/>
    </source>
</evidence>
<proteinExistence type="predicted"/>
<evidence type="ECO:0000256" key="1">
    <source>
        <dbReference type="SAM" id="MobiDB-lite"/>
    </source>
</evidence>
<feature type="region of interest" description="Disordered" evidence="1">
    <location>
        <begin position="584"/>
        <end position="605"/>
    </location>
</feature>
<organism evidence="2 3">
    <name type="scientific">Labrys monachus</name>
    <dbReference type="NCBI Taxonomy" id="217067"/>
    <lineage>
        <taxon>Bacteria</taxon>
        <taxon>Pseudomonadati</taxon>
        <taxon>Pseudomonadota</taxon>
        <taxon>Alphaproteobacteria</taxon>
        <taxon>Hyphomicrobiales</taxon>
        <taxon>Xanthobacteraceae</taxon>
        <taxon>Labrys</taxon>
    </lineage>
</organism>
<feature type="region of interest" description="Disordered" evidence="1">
    <location>
        <begin position="219"/>
        <end position="252"/>
    </location>
</feature>
<comment type="caution">
    <text evidence="2">The sequence shown here is derived from an EMBL/GenBank/DDBJ whole genome shotgun (WGS) entry which is preliminary data.</text>
</comment>
<sequence>MISEQFHPEYTQQAGERGQHLADIGVASLEGVNKAAIEAHDFLFGPTPEDQKSSWRKAREANFNRAAENTPVAGLAGATSQFATGMVGLGELTAGLKLLPWVARGVEVAEGYINGSSLTRAGAEAAKTSIVSATAFDPHQEGLSNLIQQYPSLRNPITALLAHQPGESDAVGRLRNVMENLGIEAGTGALLIGGVKLYKALASGDRPAIAAATDEVLKAHQQADTGGQGEQPAAGASAPGAQQSGSISPVAPAATVETAAQLKARLSDAKGYFDMGAAGAKVASEVGTALSQGKRVTIYPDGKPVEITAVTNGMMTDAQGQRWGSTPLVAQKDMNGPAIRIEEGGSSTLAQAPPDLPLPPVPKYLQPLNDTRGQGTQYHGTSDPTLQPSSIHASSRNYYGQGFYTTDAVDVAHRYSRRGSQDTGSRNLYEVTETRPLNILDAEQPLSEYLKSILLGHPEHPGEADAILSYALRDNPRNLRELYDGIREHGTANGLSTNDVQDLFDSLKYNLQQHGYDGISHLGGLQTGTAAHKVTIYFDPEKDLTVTPRNFDDFRSEEVLNTPEARVEAAKEYFAAAREAEAKPAADTMGTEGQPKAPEVAPPEFDPEMTLDIVAAVRKDWDATLGKGIDWNAALEGGQRFASPPNALPYNKMASPEAVEGFINNAVVALNRTGWLDEGKGWAILSDAKVQQTVSRLAEAAGADPVQMMGDLARAGAATKDMVAHMEVGYLLANKYFQDAYVSGLAIKEGRLDQWGGDALAAATQAKAQLAYAAQALKHANAIRAAGGRIVRRNRAEFMPDPEMIASIQDANPDMLAQILATTKGDVRSLRGVIQPSFLRRLRNFADLYYASNLLYGWKTQVNNIVSNAVTAVVRPAERIVGASLMGSEGASVREQAVRQYAYMASAIPDAWHAAVEAFKLGDSKLAMYNTDLYGTPLYGNRALAKWKPVNNVADLAYNGAASFSNFGQMAVGGSLRFLTAADEAAKMITYRGVVGSKAHIEAAQMGLTGRDLDSFVNDRLAKAFDDQGRATDVAAKREAQTATFSNDLDSGILAAGGRALQSVSNQFPPIKWLVPFVKASTNIARLGVNVTPGLNLLSNDFRAAWAGKKGDTQAIRMMNMAQARGQMTLGSLFMGTAYLMASGGMITGGGPTDPKARRDLMATGWRPYSIRRGNADGATTYVPFRDYLGPYAVPFTIAADLAEAIHHPEAADGSQTAISSFALALSKQMADSTYLQGLSQALDLIASPTPNAWERTAGDIASGFVPMSAALRDVNRNFGDDTMRDARSIVDRLLANIPGLSTGVPPRRDTWGDPIHARLAWSTTVHGEVDHEMERLAMDTADGRSIAGLTPTGPGYDLRSVYMADGRNAWDRYQELGGHLPGAPSLKSLVAKVMQTPAYRRAPDGAATIKGTRLYLLGSVINPYHDKAKKALMADPNVRQALYAANEAVRSAYAAKQRDPQGAIPQAQTLDKILTGVGLPGIKQP</sequence>
<feature type="region of interest" description="Disordered" evidence="1">
    <location>
        <begin position="371"/>
        <end position="393"/>
    </location>
</feature>
<name>A0ABU0FCH9_9HYPH</name>
<feature type="compositionally biased region" description="Low complexity" evidence="1">
    <location>
        <begin position="230"/>
        <end position="252"/>
    </location>
</feature>